<reference evidence="1 2" key="1">
    <citation type="submission" date="2015-07" db="EMBL/GenBank/DDBJ databases">
        <title>The genome of Melipona quadrifasciata.</title>
        <authorList>
            <person name="Pan H."/>
            <person name="Kapheim K."/>
        </authorList>
    </citation>
    <scope>NUCLEOTIDE SEQUENCE [LARGE SCALE GENOMIC DNA]</scope>
    <source>
        <strain evidence="1">0111107301</strain>
        <tissue evidence="1">Whole body</tissue>
    </source>
</reference>
<dbReference type="EMBL" id="KQ435697">
    <property type="protein sequence ID" value="KOX80771.1"/>
    <property type="molecule type" value="Genomic_DNA"/>
</dbReference>
<organism evidence="1 2">
    <name type="scientific">Melipona quadrifasciata</name>
    <dbReference type="NCBI Taxonomy" id="166423"/>
    <lineage>
        <taxon>Eukaryota</taxon>
        <taxon>Metazoa</taxon>
        <taxon>Ecdysozoa</taxon>
        <taxon>Arthropoda</taxon>
        <taxon>Hexapoda</taxon>
        <taxon>Insecta</taxon>
        <taxon>Pterygota</taxon>
        <taxon>Neoptera</taxon>
        <taxon>Endopterygota</taxon>
        <taxon>Hymenoptera</taxon>
        <taxon>Apocrita</taxon>
        <taxon>Aculeata</taxon>
        <taxon>Apoidea</taxon>
        <taxon>Anthophila</taxon>
        <taxon>Apidae</taxon>
        <taxon>Melipona</taxon>
    </lineage>
</organism>
<proteinExistence type="predicted"/>
<dbReference type="OrthoDB" id="10437934at2759"/>
<accession>A0A0N0U7I3</accession>
<dbReference type="AlphaFoldDB" id="A0A0N0U7I3"/>
<evidence type="ECO:0000313" key="1">
    <source>
        <dbReference type="EMBL" id="KOX80771.1"/>
    </source>
</evidence>
<evidence type="ECO:0000313" key="2">
    <source>
        <dbReference type="Proteomes" id="UP000053105"/>
    </source>
</evidence>
<gene>
    <name evidence="1" type="ORF">WN51_03833</name>
</gene>
<dbReference type="Proteomes" id="UP000053105">
    <property type="component" value="Unassembled WGS sequence"/>
</dbReference>
<name>A0A0N0U7I3_9HYME</name>
<protein>
    <submittedName>
        <fullName evidence="1">Uncharacterized protein</fullName>
    </submittedName>
</protein>
<keyword evidence="2" id="KW-1185">Reference proteome</keyword>
<sequence length="86" mass="9369">MPACKCLSFAIAIIERYVGHTVIIKTSGGRGGITWKLRFRPPKLRGPGDRAPLKLQLNVGEPLSYAPLLTLGATTKSMEFSSEILK</sequence>